<evidence type="ECO:0000313" key="2">
    <source>
        <dbReference type="EMBL" id="KAL1851986.1"/>
    </source>
</evidence>
<reference evidence="2 3" key="1">
    <citation type="journal article" date="2024" name="IMA Fungus">
        <title>IMA Genome - F19 : A genome assembly and annotation guide to empower mycologists, including annotated draft genome sequences of Ceratocystis pirilliformis, Diaporthe australafricana, Fusarium ophioides, Paecilomyces lecythidis, and Sporothrix stenoceras.</title>
        <authorList>
            <person name="Aylward J."/>
            <person name="Wilson A.M."/>
            <person name="Visagie C.M."/>
            <person name="Spraker J."/>
            <person name="Barnes I."/>
            <person name="Buitendag C."/>
            <person name="Ceriani C."/>
            <person name="Del Mar Angel L."/>
            <person name="du Plessis D."/>
            <person name="Fuchs T."/>
            <person name="Gasser K."/>
            <person name="Kramer D."/>
            <person name="Li W."/>
            <person name="Munsamy K."/>
            <person name="Piso A."/>
            <person name="Price J.L."/>
            <person name="Sonnekus B."/>
            <person name="Thomas C."/>
            <person name="van der Nest A."/>
            <person name="van Dijk A."/>
            <person name="van Heerden A."/>
            <person name="van Vuuren N."/>
            <person name="Yilmaz N."/>
            <person name="Duong T.A."/>
            <person name="van der Merwe N.A."/>
            <person name="Wingfield M.J."/>
            <person name="Wingfield B.D."/>
        </authorList>
    </citation>
    <scope>NUCLEOTIDE SEQUENCE [LARGE SCALE GENOMIC DNA]</scope>
    <source>
        <strain evidence="2 3">CMW 18300</strain>
    </source>
</reference>
<feature type="compositionally biased region" description="Acidic residues" evidence="1">
    <location>
        <begin position="47"/>
        <end position="59"/>
    </location>
</feature>
<gene>
    <name evidence="2" type="ORF">Daus18300_012410</name>
</gene>
<comment type="caution">
    <text evidence="2">The sequence shown here is derived from an EMBL/GenBank/DDBJ whole genome shotgun (WGS) entry which is preliminary data.</text>
</comment>
<organism evidence="2 3">
    <name type="scientific">Diaporthe australafricana</name>
    <dbReference type="NCBI Taxonomy" id="127596"/>
    <lineage>
        <taxon>Eukaryota</taxon>
        <taxon>Fungi</taxon>
        <taxon>Dikarya</taxon>
        <taxon>Ascomycota</taxon>
        <taxon>Pezizomycotina</taxon>
        <taxon>Sordariomycetes</taxon>
        <taxon>Sordariomycetidae</taxon>
        <taxon>Diaporthales</taxon>
        <taxon>Diaporthaceae</taxon>
        <taxon>Diaporthe</taxon>
    </lineage>
</organism>
<evidence type="ECO:0000256" key="1">
    <source>
        <dbReference type="SAM" id="MobiDB-lite"/>
    </source>
</evidence>
<keyword evidence="3" id="KW-1185">Reference proteome</keyword>
<feature type="region of interest" description="Disordered" evidence="1">
    <location>
        <begin position="26"/>
        <end position="59"/>
    </location>
</feature>
<accession>A0ABR3W329</accession>
<proteinExistence type="predicted"/>
<sequence length="177" mass="19413">MDESIPQLQRTICDLTNVLSLIMKRSPDLGYEDDEAPTSDSPRSIEGDIDPEEKEQPLDEAEFEDAVALGDTAAGDVKQKFLDRLAEVLARFKTAKGSGDMKKPNSDAKHVTSVIMLEDARSKSATFLCAKNEGLDADDSAFLEKLECLLKDIKDNGKPNLFVFVLLGSQLARDFAS</sequence>
<dbReference type="EMBL" id="JAWRVE010000167">
    <property type="protein sequence ID" value="KAL1851986.1"/>
    <property type="molecule type" value="Genomic_DNA"/>
</dbReference>
<name>A0ABR3W329_9PEZI</name>
<dbReference type="Proteomes" id="UP001583177">
    <property type="component" value="Unassembled WGS sequence"/>
</dbReference>
<evidence type="ECO:0000313" key="3">
    <source>
        <dbReference type="Proteomes" id="UP001583177"/>
    </source>
</evidence>
<protein>
    <submittedName>
        <fullName evidence="2">Uncharacterized protein</fullName>
    </submittedName>
</protein>